<comment type="caution">
    <text evidence="3">The sequence shown here is derived from an EMBL/GenBank/DDBJ whole genome shotgun (WGS) entry which is preliminary data.</text>
</comment>
<dbReference type="Gene3D" id="3.30.1340.30">
    <property type="match status" value="1"/>
</dbReference>
<dbReference type="AlphaFoldDB" id="A0A432W932"/>
<name>A0A432W932_9GAMM</name>
<dbReference type="PANTHER" id="PTHR34606:SF4">
    <property type="entry name" value="OUTER MEMBRANE LIPOPROTEIN DOLP"/>
    <property type="match status" value="1"/>
</dbReference>
<keyword evidence="4" id="KW-1185">Reference proteome</keyword>
<dbReference type="OrthoDB" id="9783990at2"/>
<dbReference type="Pfam" id="PF04972">
    <property type="entry name" value="BON"/>
    <property type="match status" value="2"/>
</dbReference>
<accession>A0A432W932</accession>
<dbReference type="EMBL" id="PIPL01000001">
    <property type="protein sequence ID" value="RUO26634.1"/>
    <property type="molecule type" value="Genomic_DNA"/>
</dbReference>
<dbReference type="PROSITE" id="PS51257">
    <property type="entry name" value="PROKAR_LIPOPROTEIN"/>
    <property type="match status" value="1"/>
</dbReference>
<evidence type="ECO:0000256" key="1">
    <source>
        <dbReference type="ARBA" id="ARBA00022729"/>
    </source>
</evidence>
<dbReference type="InterPro" id="IPR051686">
    <property type="entry name" value="Lipoprotein_DolP"/>
</dbReference>
<evidence type="ECO:0000313" key="3">
    <source>
        <dbReference type="EMBL" id="RUO26634.1"/>
    </source>
</evidence>
<dbReference type="SMART" id="SM00749">
    <property type="entry name" value="BON"/>
    <property type="match status" value="2"/>
</dbReference>
<dbReference type="PANTHER" id="PTHR34606">
    <property type="entry name" value="BON DOMAIN-CONTAINING PROTEIN"/>
    <property type="match status" value="1"/>
</dbReference>
<sequence length="187" mass="20264">MLRIFFVLLVTMPLLSGCAAVVVGGAVGAAVVASDGRGVGTQVDDRGLSIRAQAAIADIKELEAQRVKILAYNGNVLLYGQVAQSRQRDMAARALRNVSGVNNIYNQLRIDDVASLGQRTRDSILTSRVHTALFTERDFDTSAVKVISENNEVFLIGILDRETAQAVIDIVRNINGVERVINVMQIN</sequence>
<dbReference type="InterPro" id="IPR014004">
    <property type="entry name" value="Transpt-assoc_nodulatn_dom_bac"/>
</dbReference>
<proteinExistence type="predicted"/>
<organism evidence="3 4">
    <name type="scientific">Aliidiomarina minuta</name>
    <dbReference type="NCBI Taxonomy" id="880057"/>
    <lineage>
        <taxon>Bacteria</taxon>
        <taxon>Pseudomonadati</taxon>
        <taxon>Pseudomonadota</taxon>
        <taxon>Gammaproteobacteria</taxon>
        <taxon>Alteromonadales</taxon>
        <taxon>Idiomarinaceae</taxon>
        <taxon>Aliidiomarina</taxon>
    </lineage>
</organism>
<evidence type="ECO:0000313" key="4">
    <source>
        <dbReference type="Proteomes" id="UP000288293"/>
    </source>
</evidence>
<dbReference type="InterPro" id="IPR007055">
    <property type="entry name" value="BON_dom"/>
</dbReference>
<dbReference type="RefSeq" id="WP_126803443.1">
    <property type="nucleotide sequence ID" value="NZ_PIPL01000001.1"/>
</dbReference>
<dbReference type="PROSITE" id="PS50914">
    <property type="entry name" value="BON"/>
    <property type="match status" value="2"/>
</dbReference>
<protein>
    <submittedName>
        <fullName evidence="3">BON domain-containing protein</fullName>
    </submittedName>
</protein>
<evidence type="ECO:0000259" key="2">
    <source>
        <dbReference type="PROSITE" id="PS50914"/>
    </source>
</evidence>
<feature type="domain" description="BON" evidence="2">
    <location>
        <begin position="44"/>
        <end position="112"/>
    </location>
</feature>
<gene>
    <name evidence="3" type="ORF">CWE09_08025</name>
</gene>
<keyword evidence="1" id="KW-0732">Signal</keyword>
<dbReference type="Proteomes" id="UP000288293">
    <property type="component" value="Unassembled WGS sequence"/>
</dbReference>
<feature type="domain" description="BON" evidence="2">
    <location>
        <begin position="121"/>
        <end position="187"/>
    </location>
</feature>
<reference evidence="3 4" key="1">
    <citation type="journal article" date="2011" name="Front. Microbiol.">
        <title>Genomic signatures of strain selection and enhancement in Bacillus atrophaeus var. globigii, a historical biowarfare simulant.</title>
        <authorList>
            <person name="Gibbons H.S."/>
            <person name="Broomall S.M."/>
            <person name="McNew L.A."/>
            <person name="Daligault H."/>
            <person name="Chapman C."/>
            <person name="Bruce D."/>
            <person name="Karavis M."/>
            <person name="Krepps M."/>
            <person name="McGregor P.A."/>
            <person name="Hong C."/>
            <person name="Park K.H."/>
            <person name="Akmal A."/>
            <person name="Feldman A."/>
            <person name="Lin J.S."/>
            <person name="Chang W.E."/>
            <person name="Higgs B.W."/>
            <person name="Demirev P."/>
            <person name="Lindquist J."/>
            <person name="Liem A."/>
            <person name="Fochler E."/>
            <person name="Read T.D."/>
            <person name="Tapia R."/>
            <person name="Johnson S."/>
            <person name="Bishop-Lilly K.A."/>
            <person name="Detter C."/>
            <person name="Han C."/>
            <person name="Sozhamannan S."/>
            <person name="Rosenzweig C.N."/>
            <person name="Skowronski E.W."/>
        </authorList>
    </citation>
    <scope>NUCLEOTIDE SEQUENCE [LARGE SCALE GENOMIC DNA]</scope>
    <source>
        <strain evidence="3 4">MLST1</strain>
    </source>
</reference>